<name>A0AAP4A8Y4_CLOPF</name>
<organism evidence="1 2">
    <name type="scientific">Clostridium perfringens</name>
    <dbReference type="NCBI Taxonomy" id="1502"/>
    <lineage>
        <taxon>Bacteria</taxon>
        <taxon>Bacillati</taxon>
        <taxon>Bacillota</taxon>
        <taxon>Clostridia</taxon>
        <taxon>Eubacteriales</taxon>
        <taxon>Clostridiaceae</taxon>
        <taxon>Clostridium</taxon>
    </lineage>
</organism>
<evidence type="ECO:0000313" key="2">
    <source>
        <dbReference type="Proteomes" id="UP001222958"/>
    </source>
</evidence>
<dbReference type="RefSeq" id="WP_279858325.1">
    <property type="nucleotide sequence ID" value="NZ_JARVUX010000012.1"/>
</dbReference>
<dbReference type="EMBL" id="JARVUX010000012">
    <property type="protein sequence ID" value="MDH2337360.1"/>
    <property type="molecule type" value="Genomic_DNA"/>
</dbReference>
<dbReference type="AlphaFoldDB" id="A0AAP4A8Y4"/>
<accession>A0AAP4A8Y4</accession>
<sequence>MEKVDMEKIEEFKYFAKLTMGLDVIIRGRERIIPVNKDIVIHLEDTGIFIDSVNPVIDYEEDKDFLELLRKRSDKFEGRDEHSFLMLLSNCLEKEVKVVYNNFE</sequence>
<proteinExistence type="predicted"/>
<gene>
    <name evidence="1" type="ORF">QDQ28_14365</name>
</gene>
<evidence type="ECO:0000313" key="1">
    <source>
        <dbReference type="EMBL" id="MDH2337360.1"/>
    </source>
</evidence>
<reference evidence="1" key="1">
    <citation type="submission" date="2023-04" db="EMBL/GenBank/DDBJ databases">
        <title>Epidemiological investigation of Clostridium perfringens isolated from cattle.</title>
        <authorList>
            <person name="Tian R."/>
        </authorList>
    </citation>
    <scope>NUCLEOTIDE SEQUENCE</scope>
    <source>
        <strain evidence="1">ZWCP172</strain>
    </source>
</reference>
<dbReference type="Proteomes" id="UP001222958">
    <property type="component" value="Unassembled WGS sequence"/>
</dbReference>
<comment type="caution">
    <text evidence="1">The sequence shown here is derived from an EMBL/GenBank/DDBJ whole genome shotgun (WGS) entry which is preliminary data.</text>
</comment>
<protein>
    <submittedName>
        <fullName evidence="1">Uncharacterized protein</fullName>
    </submittedName>
</protein>